<comment type="caution">
    <text evidence="2">The sequence shown here is derived from an EMBL/GenBank/DDBJ whole genome shotgun (WGS) entry which is preliminary data.</text>
</comment>
<keyword evidence="1" id="KW-1133">Transmembrane helix</keyword>
<dbReference type="RefSeq" id="WP_145851789.1">
    <property type="nucleotide sequence ID" value="NZ_RPFW01000001.1"/>
</dbReference>
<dbReference type="AlphaFoldDB" id="A0A6P2C6J3"/>
<protein>
    <submittedName>
        <fullName evidence="2">Cadmium transporter</fullName>
    </submittedName>
</protein>
<accession>A0A6P2C6J3</accession>
<evidence type="ECO:0000256" key="1">
    <source>
        <dbReference type="SAM" id="Phobius"/>
    </source>
</evidence>
<proteinExistence type="predicted"/>
<keyword evidence="3" id="KW-1185">Reference proteome</keyword>
<sequence>MSSLPAQVGTAVALFAGTNVDDLVILSLLSAASLSGGRPRRWEIWAGQYLGLASVTGVSLAAGRGLAHIPEQWLWLLALIPIGLGVVSLIGANRALRRGERPEQPSAGGALGVAGLTIANGADNLAAYTPFFATAGWGQITVTLAVFAAGVAAWCLAGGLLARHGAVTAAVARYGHWILPAVFILIGLYVLHKTGGPIRL</sequence>
<feature type="transmembrane region" description="Helical" evidence="1">
    <location>
        <begin position="46"/>
        <end position="67"/>
    </location>
</feature>
<organism evidence="2 3">
    <name type="scientific">Trebonia kvetii</name>
    <dbReference type="NCBI Taxonomy" id="2480626"/>
    <lineage>
        <taxon>Bacteria</taxon>
        <taxon>Bacillati</taxon>
        <taxon>Actinomycetota</taxon>
        <taxon>Actinomycetes</taxon>
        <taxon>Streptosporangiales</taxon>
        <taxon>Treboniaceae</taxon>
        <taxon>Trebonia</taxon>
    </lineage>
</organism>
<keyword evidence="1" id="KW-0472">Membrane</keyword>
<feature type="transmembrane region" description="Helical" evidence="1">
    <location>
        <begin position="12"/>
        <end position="34"/>
    </location>
</feature>
<dbReference type="OrthoDB" id="7995400at2"/>
<reference evidence="2 3" key="1">
    <citation type="submission" date="2018-11" db="EMBL/GenBank/DDBJ databases">
        <title>Trebonia kvetii gen.nov., sp.nov., a novel acidophilic actinobacterium, and proposal of the new actinobacterial family Treboniaceae fam. nov.</title>
        <authorList>
            <person name="Rapoport D."/>
            <person name="Sagova-Mareckova M."/>
            <person name="Sedlacek I."/>
            <person name="Provaznik J."/>
            <person name="Kralova S."/>
            <person name="Pavlinic D."/>
            <person name="Benes V."/>
            <person name="Kopecky J."/>
        </authorList>
    </citation>
    <scope>NUCLEOTIDE SEQUENCE [LARGE SCALE GENOMIC DNA]</scope>
    <source>
        <strain evidence="2 3">15Tr583</strain>
    </source>
</reference>
<feature type="transmembrane region" description="Helical" evidence="1">
    <location>
        <begin position="73"/>
        <end position="92"/>
    </location>
</feature>
<dbReference type="InterPro" id="IPR004676">
    <property type="entry name" value="Cd-R_transporter"/>
</dbReference>
<evidence type="ECO:0000313" key="3">
    <source>
        <dbReference type="Proteomes" id="UP000460272"/>
    </source>
</evidence>
<keyword evidence="1" id="KW-0812">Transmembrane</keyword>
<evidence type="ECO:0000313" key="2">
    <source>
        <dbReference type="EMBL" id="TVZ07034.1"/>
    </source>
</evidence>
<gene>
    <name evidence="2" type="ORF">EAS64_06840</name>
</gene>
<feature type="transmembrane region" description="Helical" evidence="1">
    <location>
        <begin position="140"/>
        <end position="162"/>
    </location>
</feature>
<dbReference type="Proteomes" id="UP000460272">
    <property type="component" value="Unassembled WGS sequence"/>
</dbReference>
<dbReference type="EMBL" id="RPFW01000001">
    <property type="protein sequence ID" value="TVZ07034.1"/>
    <property type="molecule type" value="Genomic_DNA"/>
</dbReference>
<feature type="transmembrane region" description="Helical" evidence="1">
    <location>
        <begin position="174"/>
        <end position="191"/>
    </location>
</feature>
<name>A0A6P2C6J3_9ACTN</name>
<dbReference type="Pfam" id="PF03596">
    <property type="entry name" value="Cad"/>
    <property type="match status" value="1"/>
</dbReference>